<dbReference type="AlphaFoldDB" id="X6M194"/>
<comment type="caution">
    <text evidence="3">The sequence shown here is derived from an EMBL/GenBank/DDBJ whole genome shotgun (WGS) entry which is preliminary data.</text>
</comment>
<proteinExistence type="predicted"/>
<sequence length="199" mass="23084">MFKLCVKKSYFIVFIVSIFFVVLLSPPKKKMETIHYDNDNVCNPIIKQKKKKATKKKKRDEHAPNTSIENEESHTNEETEHTLSSLVSQALNVKKFPIFFFFFFIYITPLPPPKKKNCFGCIESKNRYLTAGFSGSSRERNRLSMGDLSHFQLILSRLSRELSAIGLSTDSSFLSLTNKRSVVLDRIVREYQKEYRVKG</sequence>
<feature type="region of interest" description="Disordered" evidence="1">
    <location>
        <begin position="48"/>
        <end position="77"/>
    </location>
</feature>
<keyword evidence="2" id="KW-1133">Transmembrane helix</keyword>
<reference evidence="3 4" key="1">
    <citation type="journal article" date="2013" name="Curr. Biol.">
        <title>The Genome of the Foraminiferan Reticulomyxa filosa.</title>
        <authorList>
            <person name="Glockner G."/>
            <person name="Hulsmann N."/>
            <person name="Schleicher M."/>
            <person name="Noegel A.A."/>
            <person name="Eichinger L."/>
            <person name="Gallinger C."/>
            <person name="Pawlowski J."/>
            <person name="Sierra R."/>
            <person name="Euteneuer U."/>
            <person name="Pillet L."/>
            <person name="Moustafa A."/>
            <person name="Platzer M."/>
            <person name="Groth M."/>
            <person name="Szafranski K."/>
            <person name="Schliwa M."/>
        </authorList>
    </citation>
    <scope>NUCLEOTIDE SEQUENCE [LARGE SCALE GENOMIC DNA]</scope>
</reference>
<evidence type="ECO:0000313" key="4">
    <source>
        <dbReference type="Proteomes" id="UP000023152"/>
    </source>
</evidence>
<keyword evidence="4" id="KW-1185">Reference proteome</keyword>
<feature type="compositionally biased region" description="Basic residues" evidence="1">
    <location>
        <begin position="48"/>
        <end position="59"/>
    </location>
</feature>
<feature type="transmembrane region" description="Helical" evidence="2">
    <location>
        <begin position="9"/>
        <end position="26"/>
    </location>
</feature>
<protein>
    <submittedName>
        <fullName evidence="3">Uncharacterized protein</fullName>
    </submittedName>
</protein>
<evidence type="ECO:0000256" key="2">
    <source>
        <dbReference type="SAM" id="Phobius"/>
    </source>
</evidence>
<accession>X6M194</accession>
<dbReference type="Proteomes" id="UP000023152">
    <property type="component" value="Unassembled WGS sequence"/>
</dbReference>
<name>X6M194_RETFI</name>
<dbReference type="EMBL" id="ASPP01025889">
    <property type="protein sequence ID" value="ETO07659.1"/>
    <property type="molecule type" value="Genomic_DNA"/>
</dbReference>
<evidence type="ECO:0000313" key="3">
    <source>
        <dbReference type="EMBL" id="ETO07659.1"/>
    </source>
</evidence>
<keyword evidence="2" id="KW-0812">Transmembrane</keyword>
<gene>
    <name evidence="3" type="ORF">RFI_29730</name>
</gene>
<evidence type="ECO:0000256" key="1">
    <source>
        <dbReference type="SAM" id="MobiDB-lite"/>
    </source>
</evidence>
<keyword evidence="2" id="KW-0472">Membrane</keyword>
<organism evidence="3 4">
    <name type="scientific">Reticulomyxa filosa</name>
    <dbReference type="NCBI Taxonomy" id="46433"/>
    <lineage>
        <taxon>Eukaryota</taxon>
        <taxon>Sar</taxon>
        <taxon>Rhizaria</taxon>
        <taxon>Retaria</taxon>
        <taxon>Foraminifera</taxon>
        <taxon>Monothalamids</taxon>
        <taxon>Reticulomyxidae</taxon>
        <taxon>Reticulomyxa</taxon>
    </lineage>
</organism>